<proteinExistence type="predicted"/>
<evidence type="ECO:0000256" key="1">
    <source>
        <dbReference type="SAM" id="SignalP"/>
    </source>
</evidence>
<feature type="domain" description="FAS1" evidence="2">
    <location>
        <begin position="52"/>
        <end position="197"/>
    </location>
</feature>
<protein>
    <recommendedName>
        <fullName evidence="2">FAS1 domain-containing protein</fullName>
    </recommendedName>
</protein>
<dbReference type="OrthoDB" id="9800666at2"/>
<dbReference type="Proteomes" id="UP000434850">
    <property type="component" value="Unassembled WGS sequence"/>
</dbReference>
<dbReference type="SUPFAM" id="SSF82153">
    <property type="entry name" value="FAS1 domain"/>
    <property type="match status" value="1"/>
</dbReference>
<sequence length="204" mass="22013">MKYLLLLIATILSVAASAQTIPTRGSSYQDSVRASAAEGKVIMVNGEPVNKAMDFIENLTASKSNAIFLNALRVSGMYGTLKSRGPLTLLLPADSALKQQLAARLDTLLKPAHKYELVNLLSYHILPGRYTSKDLIKLIKDTQGTATILTLAGSKLTATINENRNLILTDNSGGKSVISLFDIEESNGIMHTLSKCLIPQDRAL</sequence>
<accession>A0A6I4IDJ3</accession>
<gene>
    <name evidence="3" type="ORF">GO816_18240</name>
</gene>
<dbReference type="InterPro" id="IPR036378">
    <property type="entry name" value="FAS1_dom_sf"/>
</dbReference>
<feature type="signal peptide" evidence="1">
    <location>
        <begin position="1"/>
        <end position="18"/>
    </location>
</feature>
<dbReference type="Pfam" id="PF02469">
    <property type="entry name" value="Fasciclin"/>
    <property type="match status" value="1"/>
</dbReference>
<keyword evidence="4" id="KW-1185">Reference proteome</keyword>
<evidence type="ECO:0000259" key="2">
    <source>
        <dbReference type="PROSITE" id="PS50213"/>
    </source>
</evidence>
<evidence type="ECO:0000313" key="3">
    <source>
        <dbReference type="EMBL" id="MVN93077.1"/>
    </source>
</evidence>
<dbReference type="EMBL" id="WQLA01000008">
    <property type="protein sequence ID" value="MVN93077.1"/>
    <property type="molecule type" value="Genomic_DNA"/>
</dbReference>
<dbReference type="Gene3D" id="2.30.180.10">
    <property type="entry name" value="FAS1 domain"/>
    <property type="match status" value="1"/>
</dbReference>
<name>A0A6I4IDJ3_9SPHI</name>
<comment type="caution">
    <text evidence="3">The sequence shown here is derived from an EMBL/GenBank/DDBJ whole genome shotgun (WGS) entry which is preliminary data.</text>
</comment>
<organism evidence="3 4">
    <name type="scientific">Mucilaginibacter aquatilis</name>
    <dbReference type="NCBI Taxonomy" id="1517760"/>
    <lineage>
        <taxon>Bacteria</taxon>
        <taxon>Pseudomonadati</taxon>
        <taxon>Bacteroidota</taxon>
        <taxon>Sphingobacteriia</taxon>
        <taxon>Sphingobacteriales</taxon>
        <taxon>Sphingobacteriaceae</taxon>
        <taxon>Mucilaginibacter</taxon>
    </lineage>
</organism>
<dbReference type="InterPro" id="IPR000782">
    <property type="entry name" value="FAS1_domain"/>
</dbReference>
<feature type="chain" id="PRO_5026031593" description="FAS1 domain-containing protein" evidence="1">
    <location>
        <begin position="19"/>
        <end position="204"/>
    </location>
</feature>
<keyword evidence="1" id="KW-0732">Signal</keyword>
<dbReference type="SMART" id="SM00554">
    <property type="entry name" value="FAS1"/>
    <property type="match status" value="1"/>
</dbReference>
<evidence type="ECO:0000313" key="4">
    <source>
        <dbReference type="Proteomes" id="UP000434850"/>
    </source>
</evidence>
<dbReference type="AlphaFoldDB" id="A0A6I4IDJ3"/>
<dbReference type="RefSeq" id="WP_157543393.1">
    <property type="nucleotide sequence ID" value="NZ_WQLA01000008.1"/>
</dbReference>
<dbReference type="PROSITE" id="PS50213">
    <property type="entry name" value="FAS1"/>
    <property type="match status" value="1"/>
</dbReference>
<reference evidence="3 4" key="1">
    <citation type="submission" date="2019-12" db="EMBL/GenBank/DDBJ databases">
        <title>Mucilaginibacter sp. HME9299 genome sequencing and assembly.</title>
        <authorList>
            <person name="Kang H."/>
            <person name="Kim H."/>
            <person name="Joh K."/>
        </authorList>
    </citation>
    <scope>NUCLEOTIDE SEQUENCE [LARGE SCALE GENOMIC DNA]</scope>
    <source>
        <strain evidence="3 4">HME9299</strain>
    </source>
</reference>